<sequence>MTALLCVGNVTVDEAVFPDGRRVEQAGGDAIFAALAARLVIDDVRVCAPIGHDLPPSMLAEWQAAGLRTEDMPHRDEPTVRNVITYRADGSRSWYLVNGEAHFDRMSVYPADLPSRAADGVLVSAMSNASMAALLPRLAGRGRIYLDLQEDGLGPEVRALVRHCDVFLPSEVEARALSGTQDLAAAARAFAADGPAVVVIKKAEKGSLVYADGTLTEVPAELVTPIDSTGAGDAFCGAFAAAHLAGADPVEAAKRAASVARLAVSDHGTRGLLGAAR</sequence>
<dbReference type="SUPFAM" id="SSF53613">
    <property type="entry name" value="Ribokinase-like"/>
    <property type="match status" value="1"/>
</dbReference>
<evidence type="ECO:0000256" key="1">
    <source>
        <dbReference type="ARBA" id="ARBA00022679"/>
    </source>
</evidence>
<evidence type="ECO:0000313" key="5">
    <source>
        <dbReference type="Proteomes" id="UP000623608"/>
    </source>
</evidence>
<name>A0A919NRK6_9ACTN</name>
<evidence type="ECO:0000313" key="4">
    <source>
        <dbReference type="EMBL" id="GIF23844.1"/>
    </source>
</evidence>
<dbReference type="Pfam" id="PF00294">
    <property type="entry name" value="PfkB"/>
    <property type="match status" value="1"/>
</dbReference>
<dbReference type="PANTHER" id="PTHR10584:SF166">
    <property type="entry name" value="RIBOKINASE"/>
    <property type="match status" value="1"/>
</dbReference>
<feature type="domain" description="Carbohydrate kinase PfkB" evidence="3">
    <location>
        <begin position="18"/>
        <end position="270"/>
    </location>
</feature>
<dbReference type="Gene3D" id="3.40.1190.20">
    <property type="match status" value="1"/>
</dbReference>
<dbReference type="EMBL" id="BOMY01000042">
    <property type="protein sequence ID" value="GIF23844.1"/>
    <property type="molecule type" value="Genomic_DNA"/>
</dbReference>
<dbReference type="RefSeq" id="WP_203811734.1">
    <property type="nucleotide sequence ID" value="NZ_BOMY01000042.1"/>
</dbReference>
<keyword evidence="1" id="KW-0808">Transferase</keyword>
<proteinExistence type="predicted"/>
<protein>
    <submittedName>
        <fullName evidence="4">Carbohydrate kinase</fullName>
    </submittedName>
</protein>
<keyword evidence="2 4" id="KW-0418">Kinase</keyword>
<gene>
    <name evidence="4" type="ORF">Ate02nite_65740</name>
</gene>
<dbReference type="AlphaFoldDB" id="A0A919NRK6"/>
<dbReference type="InterPro" id="IPR029056">
    <property type="entry name" value="Ribokinase-like"/>
</dbReference>
<dbReference type="PANTHER" id="PTHR10584">
    <property type="entry name" value="SUGAR KINASE"/>
    <property type="match status" value="1"/>
</dbReference>
<dbReference type="PROSITE" id="PS00584">
    <property type="entry name" value="PFKB_KINASES_2"/>
    <property type="match status" value="1"/>
</dbReference>
<comment type="caution">
    <text evidence="4">The sequence shown here is derived from an EMBL/GenBank/DDBJ whole genome shotgun (WGS) entry which is preliminary data.</text>
</comment>
<keyword evidence="5" id="KW-1185">Reference proteome</keyword>
<accession>A0A919NRK6</accession>
<dbReference type="Proteomes" id="UP000623608">
    <property type="component" value="Unassembled WGS sequence"/>
</dbReference>
<evidence type="ECO:0000256" key="2">
    <source>
        <dbReference type="ARBA" id="ARBA00022777"/>
    </source>
</evidence>
<dbReference type="InterPro" id="IPR002173">
    <property type="entry name" value="Carboh/pur_kinase_PfkB_CS"/>
</dbReference>
<organism evidence="4 5">
    <name type="scientific">Paractinoplanes tereljensis</name>
    <dbReference type="NCBI Taxonomy" id="571912"/>
    <lineage>
        <taxon>Bacteria</taxon>
        <taxon>Bacillati</taxon>
        <taxon>Actinomycetota</taxon>
        <taxon>Actinomycetes</taxon>
        <taxon>Micromonosporales</taxon>
        <taxon>Micromonosporaceae</taxon>
        <taxon>Paractinoplanes</taxon>
    </lineage>
</organism>
<evidence type="ECO:0000259" key="3">
    <source>
        <dbReference type="Pfam" id="PF00294"/>
    </source>
</evidence>
<dbReference type="GO" id="GO:0016301">
    <property type="term" value="F:kinase activity"/>
    <property type="evidence" value="ECO:0007669"/>
    <property type="project" value="UniProtKB-KW"/>
</dbReference>
<dbReference type="InterPro" id="IPR011611">
    <property type="entry name" value="PfkB_dom"/>
</dbReference>
<reference evidence="4" key="1">
    <citation type="submission" date="2021-01" db="EMBL/GenBank/DDBJ databases">
        <title>Whole genome shotgun sequence of Actinoplanes tereljensis NBRC 105297.</title>
        <authorList>
            <person name="Komaki H."/>
            <person name="Tamura T."/>
        </authorList>
    </citation>
    <scope>NUCLEOTIDE SEQUENCE</scope>
    <source>
        <strain evidence="4">NBRC 105297</strain>
    </source>
</reference>